<dbReference type="GO" id="GO:0004674">
    <property type="term" value="F:protein serine/threonine kinase activity"/>
    <property type="evidence" value="ECO:0007669"/>
    <property type="project" value="UniProtKB-KW"/>
</dbReference>
<feature type="region of interest" description="Disordered" evidence="9">
    <location>
        <begin position="75"/>
        <end position="100"/>
    </location>
</feature>
<feature type="domain" description="Protein kinase" evidence="10">
    <location>
        <begin position="402"/>
        <end position="778"/>
    </location>
</feature>
<reference evidence="12" key="1">
    <citation type="journal article" date="2020" name="Stud. Mycol.">
        <title>101 Dothideomycetes genomes: a test case for predicting lifestyles and emergence of pathogens.</title>
        <authorList>
            <person name="Haridas S."/>
            <person name="Albert R."/>
            <person name="Binder M."/>
            <person name="Bloem J."/>
            <person name="Labutti K."/>
            <person name="Salamov A."/>
            <person name="Andreopoulos B."/>
            <person name="Baker S."/>
            <person name="Barry K."/>
            <person name="Bills G."/>
            <person name="Bluhm B."/>
            <person name="Cannon C."/>
            <person name="Castanera R."/>
            <person name="Culley D."/>
            <person name="Daum C."/>
            <person name="Ezra D."/>
            <person name="Gonzalez J."/>
            <person name="Henrissat B."/>
            <person name="Kuo A."/>
            <person name="Liang C."/>
            <person name="Lipzen A."/>
            <person name="Lutzoni F."/>
            <person name="Magnuson J."/>
            <person name="Mondo S."/>
            <person name="Nolan M."/>
            <person name="Ohm R."/>
            <person name="Pangilinan J."/>
            <person name="Park H.-J."/>
            <person name="Ramirez L."/>
            <person name="Alfaro M."/>
            <person name="Sun H."/>
            <person name="Tritt A."/>
            <person name="Yoshinaga Y."/>
            <person name="Zwiers L.-H."/>
            <person name="Turgeon B."/>
            <person name="Goodwin S."/>
            <person name="Spatafora J."/>
            <person name="Crous P."/>
            <person name="Grigoriev I."/>
        </authorList>
    </citation>
    <scope>NUCLEOTIDE SEQUENCE</scope>
    <source>
        <strain evidence="12">CBS 122368</strain>
    </source>
</reference>
<dbReference type="PANTHER" id="PTHR24356:SF400">
    <property type="entry name" value="SERINE_THREONINE-PROTEIN KINASE CBK1"/>
    <property type="match status" value="1"/>
</dbReference>
<dbReference type="Proteomes" id="UP000800094">
    <property type="component" value="Unassembled WGS sequence"/>
</dbReference>
<evidence type="ECO:0000256" key="4">
    <source>
        <dbReference type="ARBA" id="ARBA00022741"/>
    </source>
</evidence>
<dbReference type="PROSITE" id="PS50011">
    <property type="entry name" value="PROTEIN_KINASE_DOM"/>
    <property type="match status" value="1"/>
</dbReference>
<name>A0A6A6I5M0_9PLEO</name>
<feature type="region of interest" description="Disordered" evidence="9">
    <location>
        <begin position="851"/>
        <end position="870"/>
    </location>
</feature>
<organism evidence="12 13">
    <name type="scientific">Trematosphaeria pertusa</name>
    <dbReference type="NCBI Taxonomy" id="390896"/>
    <lineage>
        <taxon>Eukaryota</taxon>
        <taxon>Fungi</taxon>
        <taxon>Dikarya</taxon>
        <taxon>Ascomycota</taxon>
        <taxon>Pezizomycotina</taxon>
        <taxon>Dothideomycetes</taxon>
        <taxon>Pleosporomycetidae</taxon>
        <taxon>Pleosporales</taxon>
        <taxon>Massarineae</taxon>
        <taxon>Trematosphaeriaceae</taxon>
        <taxon>Trematosphaeria</taxon>
    </lineage>
</organism>
<dbReference type="PROSITE" id="PS51285">
    <property type="entry name" value="AGC_KINASE_CTER"/>
    <property type="match status" value="1"/>
</dbReference>
<dbReference type="GO" id="GO:0035556">
    <property type="term" value="P:intracellular signal transduction"/>
    <property type="evidence" value="ECO:0007669"/>
    <property type="project" value="TreeGrafter"/>
</dbReference>
<sequence>MISLVATRKRKDAHNPRTASHDKGKVRIIDRSSNGNAEPLVKAPHLRASLPSSRTFSNLRRGSFKIFSIFRGAKGSGLSPAPTTTDSNGSNTNTSDHTQRADAAQAALLDPKAPLQCPSVPEIPMPKVELTFRHDASSLLQLTNAAVFDGESEPPMELVQRRPVALRTSRSTPGLSQQLKRKLSSSLLHNPTVIHRPKLNSRPTVLTTSPGEETEAVFDAPHPHGPMTDVASLPSQPSSFFGSSNPPPSQSTAPTSLVSSGAPRSGETTHRGQNGFRHVSTGGSPLYEPLLEQLDNQWLVFPRQDAPRLMQPSVASVEKAAGAKIFFESHFNALFGTKTTPRSMRRRNMERKLFAMALPNEQRHQKRREWYLAETSYLRETRVFKSKTLIRQTTKGVHASHYDIVRVLGKGSFGVVRLVREKSDAVDDSNSSDAEHVSTVDGPHGLDPSESSVLRKRKQVYAMKVIRKSDMLRNSQEGHLRAERDFLVASENSRWVVPLITSFQDNNNLYLVMEYMVGGDFLGLLLREDILDETVAKWYIAEMILCIEEAHKMNWIHRDVKPDNFLITASGHLKISDFGLAFDGHWTHNQTYYNEQRYSLLRDLNLHVQGDAQDCEEERDRQETRKTFDLINGKMTARGRFEAEQDGASGPILDWLNRTQRRQFAKSVVGTSQYMAPEVIRGESYDGRCDWWSIGIILYECLYGCTPFFCDNRQATKQRILDHKRWLKFPPEQRYARPNIDRVPLMAVTRNAIDLMMRLLEERTDRLSAKRYRENDWVLRDRALGTRRVRNNCTGHIVFANDAEDIKSHPFFRSIQWSTLHMTRPPFVPRVHGGQPITKYFDDEAEIMSTSDHLDSSSYDTAPDDTTPRLEAPAPAVQAQLAPAATADQVLVVPSPVYEASSSLKGPGKMRRRKKEKKRPRDKLLRDAQVGRTVLEIRKKGAFMGYTYRRPQFTLPELEDRIAARAGPLPRPSLIQVSA</sequence>
<accession>A0A6A6I5M0</accession>
<evidence type="ECO:0000256" key="6">
    <source>
        <dbReference type="ARBA" id="ARBA00022840"/>
    </source>
</evidence>
<dbReference type="Pfam" id="PF00069">
    <property type="entry name" value="Pkinase"/>
    <property type="match status" value="2"/>
</dbReference>
<keyword evidence="2" id="KW-0723">Serine/threonine-protein kinase</keyword>
<keyword evidence="4" id="KW-0547">Nucleotide-binding</keyword>
<dbReference type="RefSeq" id="XP_033679867.1">
    <property type="nucleotide sequence ID" value="XM_033829825.1"/>
</dbReference>
<evidence type="ECO:0000256" key="7">
    <source>
        <dbReference type="ARBA" id="ARBA00047899"/>
    </source>
</evidence>
<dbReference type="GO" id="GO:0005524">
    <property type="term" value="F:ATP binding"/>
    <property type="evidence" value="ECO:0007669"/>
    <property type="project" value="UniProtKB-KW"/>
</dbReference>
<feature type="domain" description="AGC-kinase C-terminal" evidence="11">
    <location>
        <begin position="813"/>
        <end position="958"/>
    </location>
</feature>
<keyword evidence="5 12" id="KW-0418">Kinase</keyword>
<evidence type="ECO:0000256" key="8">
    <source>
        <dbReference type="ARBA" id="ARBA00048679"/>
    </source>
</evidence>
<dbReference type="CDD" id="cd21742">
    <property type="entry name" value="MobB_NDR_LATS-like"/>
    <property type="match status" value="1"/>
</dbReference>
<dbReference type="PANTHER" id="PTHR24356">
    <property type="entry name" value="SERINE/THREONINE-PROTEIN KINASE"/>
    <property type="match status" value="1"/>
</dbReference>
<evidence type="ECO:0000259" key="11">
    <source>
        <dbReference type="PROSITE" id="PS51285"/>
    </source>
</evidence>
<keyword evidence="3" id="KW-0808">Transferase</keyword>
<feature type="region of interest" description="Disordered" evidence="9">
    <location>
        <begin position="426"/>
        <end position="450"/>
    </location>
</feature>
<dbReference type="InterPro" id="IPR000719">
    <property type="entry name" value="Prot_kinase_dom"/>
</dbReference>
<evidence type="ECO:0000256" key="1">
    <source>
        <dbReference type="ARBA" id="ARBA00012513"/>
    </source>
</evidence>
<dbReference type="EC" id="2.7.11.1" evidence="1"/>
<evidence type="ECO:0000256" key="5">
    <source>
        <dbReference type="ARBA" id="ARBA00022777"/>
    </source>
</evidence>
<dbReference type="SMART" id="SM00220">
    <property type="entry name" value="S_TKc"/>
    <property type="match status" value="1"/>
</dbReference>
<feature type="compositionally biased region" description="Low complexity" evidence="9">
    <location>
        <begin position="83"/>
        <end position="100"/>
    </location>
</feature>
<dbReference type="InterPro" id="IPR059233">
    <property type="entry name" value="MobB_NdrA/B/Cbk1"/>
</dbReference>
<dbReference type="OrthoDB" id="3638488at2759"/>
<feature type="region of interest" description="Disordered" evidence="9">
    <location>
        <begin position="1"/>
        <end position="22"/>
    </location>
</feature>
<proteinExistence type="predicted"/>
<dbReference type="EMBL" id="ML987202">
    <property type="protein sequence ID" value="KAF2244863.1"/>
    <property type="molecule type" value="Genomic_DNA"/>
</dbReference>
<dbReference type="InterPro" id="IPR011009">
    <property type="entry name" value="Kinase-like_dom_sf"/>
</dbReference>
<evidence type="ECO:0000256" key="3">
    <source>
        <dbReference type="ARBA" id="ARBA00022679"/>
    </source>
</evidence>
<protein>
    <recommendedName>
        <fullName evidence="1">non-specific serine/threonine protein kinase</fullName>
        <ecNumber evidence="1">2.7.11.1</ecNumber>
    </recommendedName>
</protein>
<dbReference type="SUPFAM" id="SSF56112">
    <property type="entry name" value="Protein kinase-like (PK-like)"/>
    <property type="match status" value="1"/>
</dbReference>
<feature type="compositionally biased region" description="Basic and acidic residues" evidence="9">
    <location>
        <begin position="13"/>
        <end position="22"/>
    </location>
</feature>
<dbReference type="AlphaFoldDB" id="A0A6A6I5M0"/>
<feature type="compositionally biased region" description="Polar residues" evidence="9">
    <location>
        <begin position="851"/>
        <end position="860"/>
    </location>
</feature>
<feature type="compositionally biased region" description="Polar residues" evidence="9">
    <location>
        <begin position="201"/>
        <end position="211"/>
    </location>
</feature>
<dbReference type="InterPro" id="IPR050236">
    <property type="entry name" value="Ser_Thr_kinase_AGC"/>
</dbReference>
<evidence type="ECO:0000313" key="12">
    <source>
        <dbReference type="EMBL" id="KAF2244863.1"/>
    </source>
</evidence>
<feature type="compositionally biased region" description="Low complexity" evidence="9">
    <location>
        <begin position="232"/>
        <end position="244"/>
    </location>
</feature>
<keyword evidence="6" id="KW-0067">ATP-binding</keyword>
<feature type="region of interest" description="Disordered" evidence="9">
    <location>
        <begin position="192"/>
        <end position="281"/>
    </location>
</feature>
<evidence type="ECO:0000256" key="2">
    <source>
        <dbReference type="ARBA" id="ARBA00022527"/>
    </source>
</evidence>
<evidence type="ECO:0000259" key="10">
    <source>
        <dbReference type="PROSITE" id="PS50011"/>
    </source>
</evidence>
<gene>
    <name evidence="12" type="ORF">BU26DRAFT_522597</name>
</gene>
<evidence type="ECO:0000313" key="13">
    <source>
        <dbReference type="Proteomes" id="UP000800094"/>
    </source>
</evidence>
<feature type="compositionally biased region" description="Basic residues" evidence="9">
    <location>
        <begin position="908"/>
        <end position="921"/>
    </location>
</feature>
<dbReference type="GeneID" id="54583155"/>
<dbReference type="InterPro" id="IPR000961">
    <property type="entry name" value="AGC-kinase_C"/>
</dbReference>
<dbReference type="Gene3D" id="3.30.200.20">
    <property type="entry name" value="Phosphorylase Kinase, domain 1"/>
    <property type="match status" value="1"/>
</dbReference>
<keyword evidence="13" id="KW-1185">Reference proteome</keyword>
<comment type="catalytic activity">
    <reaction evidence="7">
        <text>L-threonyl-[protein] + ATP = O-phospho-L-threonyl-[protein] + ADP + H(+)</text>
        <dbReference type="Rhea" id="RHEA:46608"/>
        <dbReference type="Rhea" id="RHEA-COMP:11060"/>
        <dbReference type="Rhea" id="RHEA-COMP:11605"/>
        <dbReference type="ChEBI" id="CHEBI:15378"/>
        <dbReference type="ChEBI" id="CHEBI:30013"/>
        <dbReference type="ChEBI" id="CHEBI:30616"/>
        <dbReference type="ChEBI" id="CHEBI:61977"/>
        <dbReference type="ChEBI" id="CHEBI:456216"/>
        <dbReference type="EC" id="2.7.11.1"/>
    </reaction>
</comment>
<evidence type="ECO:0000256" key="9">
    <source>
        <dbReference type="SAM" id="MobiDB-lite"/>
    </source>
</evidence>
<comment type="catalytic activity">
    <reaction evidence="8">
        <text>L-seryl-[protein] + ATP = O-phospho-L-seryl-[protein] + ADP + H(+)</text>
        <dbReference type="Rhea" id="RHEA:17989"/>
        <dbReference type="Rhea" id="RHEA-COMP:9863"/>
        <dbReference type="Rhea" id="RHEA-COMP:11604"/>
        <dbReference type="ChEBI" id="CHEBI:15378"/>
        <dbReference type="ChEBI" id="CHEBI:29999"/>
        <dbReference type="ChEBI" id="CHEBI:30616"/>
        <dbReference type="ChEBI" id="CHEBI:83421"/>
        <dbReference type="ChEBI" id="CHEBI:456216"/>
        <dbReference type="EC" id="2.7.11.1"/>
    </reaction>
</comment>
<dbReference type="Gene3D" id="1.10.510.10">
    <property type="entry name" value="Transferase(Phosphotransferase) domain 1"/>
    <property type="match status" value="1"/>
</dbReference>
<feature type="region of interest" description="Disordered" evidence="9">
    <location>
        <begin position="900"/>
        <end position="923"/>
    </location>
</feature>